<evidence type="ECO:0000256" key="1">
    <source>
        <dbReference type="SAM" id="MobiDB-lite"/>
    </source>
</evidence>
<sequence length="121" mass="13199">MQKRFHSNTLYSLLKSSPLSKVCSAGALSRDCVKWGLGARSERRVGMGVKKRKNKWGGIRRNTLLCMNAQASPQQGDLRLQGPPSGRGADGGARTRDRRVPADLRADSQATVPPSPPYSHE</sequence>
<name>A0AAV3YQY7_9GAST</name>
<dbReference type="EMBL" id="BLXT01001415">
    <property type="protein sequence ID" value="GFN85483.1"/>
    <property type="molecule type" value="Genomic_DNA"/>
</dbReference>
<accession>A0AAV3YQY7</accession>
<reference evidence="2 3" key="1">
    <citation type="journal article" date="2021" name="Elife">
        <title>Chloroplast acquisition without the gene transfer in kleptoplastic sea slugs, Plakobranchus ocellatus.</title>
        <authorList>
            <person name="Maeda T."/>
            <person name="Takahashi S."/>
            <person name="Yoshida T."/>
            <person name="Shimamura S."/>
            <person name="Takaki Y."/>
            <person name="Nagai Y."/>
            <person name="Toyoda A."/>
            <person name="Suzuki Y."/>
            <person name="Arimoto A."/>
            <person name="Ishii H."/>
            <person name="Satoh N."/>
            <person name="Nishiyama T."/>
            <person name="Hasebe M."/>
            <person name="Maruyama T."/>
            <person name="Minagawa J."/>
            <person name="Obokata J."/>
            <person name="Shigenobu S."/>
        </authorList>
    </citation>
    <scope>NUCLEOTIDE SEQUENCE [LARGE SCALE GENOMIC DNA]</scope>
</reference>
<organism evidence="2 3">
    <name type="scientific">Plakobranchus ocellatus</name>
    <dbReference type="NCBI Taxonomy" id="259542"/>
    <lineage>
        <taxon>Eukaryota</taxon>
        <taxon>Metazoa</taxon>
        <taxon>Spiralia</taxon>
        <taxon>Lophotrochozoa</taxon>
        <taxon>Mollusca</taxon>
        <taxon>Gastropoda</taxon>
        <taxon>Heterobranchia</taxon>
        <taxon>Euthyneura</taxon>
        <taxon>Panpulmonata</taxon>
        <taxon>Sacoglossa</taxon>
        <taxon>Placobranchoidea</taxon>
        <taxon>Plakobranchidae</taxon>
        <taxon>Plakobranchus</taxon>
    </lineage>
</organism>
<keyword evidence="3" id="KW-1185">Reference proteome</keyword>
<protein>
    <submittedName>
        <fullName evidence="2">Uncharacterized protein</fullName>
    </submittedName>
</protein>
<evidence type="ECO:0000313" key="2">
    <source>
        <dbReference type="EMBL" id="GFN85483.1"/>
    </source>
</evidence>
<comment type="caution">
    <text evidence="2">The sequence shown here is derived from an EMBL/GenBank/DDBJ whole genome shotgun (WGS) entry which is preliminary data.</text>
</comment>
<feature type="compositionally biased region" description="Basic and acidic residues" evidence="1">
    <location>
        <begin position="93"/>
        <end position="106"/>
    </location>
</feature>
<proteinExistence type="predicted"/>
<dbReference type="Proteomes" id="UP000735302">
    <property type="component" value="Unassembled WGS sequence"/>
</dbReference>
<feature type="region of interest" description="Disordered" evidence="1">
    <location>
        <begin position="68"/>
        <end position="121"/>
    </location>
</feature>
<dbReference type="AlphaFoldDB" id="A0AAV3YQY7"/>
<gene>
    <name evidence="2" type="ORF">PoB_001198900</name>
</gene>
<evidence type="ECO:0000313" key="3">
    <source>
        <dbReference type="Proteomes" id="UP000735302"/>
    </source>
</evidence>